<comment type="pathway">
    <text evidence="1">Cofactor biosynthesis; adenosylcobalamin biosynthesis.</text>
</comment>
<evidence type="ECO:0000313" key="8">
    <source>
        <dbReference type="Proteomes" id="UP000256329"/>
    </source>
</evidence>
<dbReference type="Pfam" id="PF13847">
    <property type="entry name" value="Methyltransf_31"/>
    <property type="match status" value="1"/>
</dbReference>
<dbReference type="CDD" id="cd02440">
    <property type="entry name" value="AdoMet_MTases"/>
    <property type="match status" value="1"/>
</dbReference>
<evidence type="ECO:0000256" key="4">
    <source>
        <dbReference type="ARBA" id="ARBA00022679"/>
    </source>
</evidence>
<proteinExistence type="predicted"/>
<gene>
    <name evidence="7" type="primary">cbiT</name>
    <name evidence="7" type="ORF">DXX99_04855</name>
</gene>
<dbReference type="NCBIfam" id="TIGR02469">
    <property type="entry name" value="CbiT"/>
    <property type="match status" value="1"/>
</dbReference>
<dbReference type="InterPro" id="IPR025714">
    <property type="entry name" value="Methyltranfer_dom"/>
</dbReference>
<keyword evidence="2" id="KW-0169">Cobalamin biosynthesis</keyword>
<evidence type="ECO:0000259" key="6">
    <source>
        <dbReference type="Pfam" id="PF13847"/>
    </source>
</evidence>
<dbReference type="AlphaFoldDB" id="A0A3D8P3Z9"/>
<keyword evidence="3 7" id="KW-0489">Methyltransferase</keyword>
<keyword evidence="8" id="KW-1185">Reference proteome</keyword>
<evidence type="ECO:0000256" key="3">
    <source>
        <dbReference type="ARBA" id="ARBA00022603"/>
    </source>
</evidence>
<dbReference type="GO" id="GO:0032259">
    <property type="term" value="P:methylation"/>
    <property type="evidence" value="ECO:0007669"/>
    <property type="project" value="UniProtKB-KW"/>
</dbReference>
<dbReference type="InterPro" id="IPR029063">
    <property type="entry name" value="SAM-dependent_MTases_sf"/>
</dbReference>
<keyword evidence="5" id="KW-0949">S-adenosyl-L-methionine</keyword>
<reference evidence="7 8" key="1">
    <citation type="submission" date="2018-08" db="EMBL/GenBank/DDBJ databases">
        <title>Form III RuBisCO-mediated autotrophy in Thermodesulfobium bacteria.</title>
        <authorList>
            <person name="Toshchakov S.V."/>
            <person name="Kublanov I.V."/>
            <person name="Frolov E."/>
            <person name="Bonch-Osmolovskaya E.A."/>
            <person name="Tourova T.P."/>
            <person name="Chernych N.A."/>
            <person name="Lebedinsky A.V."/>
        </authorList>
    </citation>
    <scope>NUCLEOTIDE SEQUENCE [LARGE SCALE GENOMIC DNA]</scope>
    <source>
        <strain evidence="7 8">SR</strain>
    </source>
</reference>
<dbReference type="Gene3D" id="3.40.50.150">
    <property type="entry name" value="Vaccinia Virus protein VP39"/>
    <property type="match status" value="1"/>
</dbReference>
<keyword evidence="4 7" id="KW-0808">Transferase</keyword>
<feature type="domain" description="Methyltransferase" evidence="6">
    <location>
        <begin position="71"/>
        <end position="131"/>
    </location>
</feature>
<dbReference type="InterPro" id="IPR014008">
    <property type="entry name" value="Cbl_synth_MTase_CbiT"/>
</dbReference>
<organism evidence="7 8">
    <name type="scientific">Ammonifex thiophilus</name>
    <dbReference type="NCBI Taxonomy" id="444093"/>
    <lineage>
        <taxon>Bacteria</taxon>
        <taxon>Bacillati</taxon>
        <taxon>Bacillota</taxon>
        <taxon>Clostridia</taxon>
        <taxon>Thermoanaerobacterales</taxon>
        <taxon>Thermoanaerobacteraceae</taxon>
        <taxon>Ammonifex</taxon>
    </lineage>
</organism>
<evidence type="ECO:0000256" key="5">
    <source>
        <dbReference type="ARBA" id="ARBA00022691"/>
    </source>
</evidence>
<dbReference type="EMBL" id="QSLN01000004">
    <property type="protein sequence ID" value="RDV83631.1"/>
    <property type="molecule type" value="Genomic_DNA"/>
</dbReference>
<dbReference type="InterPro" id="IPR050714">
    <property type="entry name" value="Cobalamin_biosynth_MTase"/>
</dbReference>
<dbReference type="GO" id="GO:0009236">
    <property type="term" value="P:cobalamin biosynthetic process"/>
    <property type="evidence" value="ECO:0007669"/>
    <property type="project" value="UniProtKB-UniPathway"/>
</dbReference>
<dbReference type="PANTHER" id="PTHR43182:SF1">
    <property type="entry name" value="COBALT-PRECORRIN-7 C(5)-METHYLTRANSFERASE"/>
    <property type="match status" value="1"/>
</dbReference>
<sequence>MRRKSFLSRERPGSWRNLRETGRTRWWSSLPDFPFITPGLPDSCFRRQAIPLTRQEVRVVALAKLRLAPGQVFWDVGTGTGAVAVEAARLIRPEGKVYAVERDPERVAVARANASSWELDNLAILEGEAPEALLSLPSPHRVFVGGSGGKLGAILKVVGERLLPGGRVAITGVTLDTLWEAYRWTDALGWEAELLGMMLVRGEKVGSRCLLKGGNPIFLVVAEKPGEGR</sequence>
<dbReference type="SUPFAM" id="SSF53335">
    <property type="entry name" value="S-adenosyl-L-methionine-dependent methyltransferases"/>
    <property type="match status" value="1"/>
</dbReference>
<evidence type="ECO:0000313" key="7">
    <source>
        <dbReference type="EMBL" id="RDV83631.1"/>
    </source>
</evidence>
<dbReference type="GO" id="GO:0008276">
    <property type="term" value="F:protein methyltransferase activity"/>
    <property type="evidence" value="ECO:0007669"/>
    <property type="project" value="InterPro"/>
</dbReference>
<dbReference type="UniPathway" id="UPA00148"/>
<dbReference type="Proteomes" id="UP000256329">
    <property type="component" value="Unassembled WGS sequence"/>
</dbReference>
<evidence type="ECO:0000256" key="1">
    <source>
        <dbReference type="ARBA" id="ARBA00004953"/>
    </source>
</evidence>
<comment type="caution">
    <text evidence="7">The sequence shown here is derived from an EMBL/GenBank/DDBJ whole genome shotgun (WGS) entry which is preliminary data.</text>
</comment>
<accession>A0A3D8P3Z9</accession>
<protein>
    <submittedName>
        <fullName evidence="7">Precorrin-6Y C5,15-methyltransferase (Decarboxylating) subunit CbiT</fullName>
    </submittedName>
</protein>
<name>A0A3D8P3Z9_9THEO</name>
<dbReference type="PANTHER" id="PTHR43182">
    <property type="entry name" value="COBALT-PRECORRIN-6B C(15)-METHYLTRANSFERASE (DECARBOXYLATING)"/>
    <property type="match status" value="1"/>
</dbReference>
<evidence type="ECO:0000256" key="2">
    <source>
        <dbReference type="ARBA" id="ARBA00022573"/>
    </source>
</evidence>